<dbReference type="OrthoDB" id="164847at2"/>
<evidence type="ECO:0000313" key="1">
    <source>
        <dbReference type="EMBL" id="SDP31679.1"/>
    </source>
</evidence>
<proteinExistence type="predicted"/>
<evidence type="ECO:0000313" key="2">
    <source>
        <dbReference type="Proteomes" id="UP000182412"/>
    </source>
</evidence>
<gene>
    <name evidence="1" type="ORF">SAMN05216366_11353</name>
</gene>
<protein>
    <recommendedName>
        <fullName evidence="3">DUF3006 domain-containing protein</fullName>
    </recommendedName>
</protein>
<name>A0A1H0RQN9_SELRU</name>
<dbReference type="RefSeq" id="WP_074572188.1">
    <property type="nucleotide sequence ID" value="NZ_FNJQ01000013.1"/>
</dbReference>
<sequence length="66" mass="7515">MISAYIDRYEGKLAVLLLGEEMKKVNFPREFLPDDAGEGDYIRIDIALDKEANEAAEQEALELLRD</sequence>
<dbReference type="Pfam" id="PF11213">
    <property type="entry name" value="DUF3006"/>
    <property type="match status" value="1"/>
</dbReference>
<dbReference type="InterPro" id="IPR021377">
    <property type="entry name" value="DUF3006"/>
</dbReference>
<accession>A0A1H0RQN9</accession>
<dbReference type="Proteomes" id="UP000182412">
    <property type="component" value="Unassembled WGS sequence"/>
</dbReference>
<dbReference type="Gene3D" id="6.20.120.50">
    <property type="match status" value="1"/>
</dbReference>
<reference evidence="1 2" key="1">
    <citation type="submission" date="2016-10" db="EMBL/GenBank/DDBJ databases">
        <authorList>
            <person name="de Groot N.N."/>
        </authorList>
    </citation>
    <scope>NUCLEOTIDE SEQUENCE [LARGE SCALE GENOMIC DNA]</scope>
    <source>
        <strain evidence="1 2">S137</strain>
    </source>
</reference>
<dbReference type="AlphaFoldDB" id="A0A1H0RQN9"/>
<evidence type="ECO:0008006" key="3">
    <source>
        <dbReference type="Google" id="ProtNLM"/>
    </source>
</evidence>
<dbReference type="EMBL" id="FNJQ01000013">
    <property type="protein sequence ID" value="SDP31679.1"/>
    <property type="molecule type" value="Genomic_DNA"/>
</dbReference>
<organism evidence="1 2">
    <name type="scientific">Selenomonas ruminantium</name>
    <dbReference type="NCBI Taxonomy" id="971"/>
    <lineage>
        <taxon>Bacteria</taxon>
        <taxon>Bacillati</taxon>
        <taxon>Bacillota</taxon>
        <taxon>Negativicutes</taxon>
        <taxon>Selenomonadales</taxon>
        <taxon>Selenomonadaceae</taxon>
        <taxon>Selenomonas</taxon>
    </lineage>
</organism>